<evidence type="ECO:0000256" key="5">
    <source>
        <dbReference type="ARBA" id="ARBA00023065"/>
    </source>
</evidence>
<sequence length="522" mass="57619">MPRIASTEVVVPKSLSVEERERLTDALYAVHQQIFDGVERESFAKYVVESKAEQTWIQVHKNDAGDIVGYFAMHVFEKPLNGVKTAVFRAEAGSLRAYRGANTSSRLGLSLMLKYLLRHPGRPTYYMGSLVHPSSYALIAKYCTEVWPRREQPVPPELLAFMDGLATEFGLEKVDAANPLLREVGWRTRESEVEREYWRQCDKPSARFFVEANPGYVEGHGLVTLVPATVANILGFLRVMGGRQLRKPVDGALALARRLPGGARLRRTEVARRLKASPTFAHFDTRALESLAVRAQVLELPAGRYVFRKGDASDELYLLARGAAYVLAEDGGGEEGVVNQLGSGTVFGEIAMLAGERRSASVRTAAASTLVRIPRAALQPLLDADAGLRKSVWNTFAERRFDDLVRSQDRYAHLDRKTRLAWLHRGEQVELAAGEERMLEAGSHLLMLAGAVELSHAAPRMTVRGTLLLEVERPVRVVAQEGTRLVVLPRLSSPELLRALAVNDAEALSLSVATVQVPRAAA</sequence>
<dbReference type="InterPro" id="IPR000595">
    <property type="entry name" value="cNMP-bd_dom"/>
</dbReference>
<dbReference type="GO" id="GO:0016020">
    <property type="term" value="C:membrane"/>
    <property type="evidence" value="ECO:0007669"/>
    <property type="project" value="UniProtKB-SubCell"/>
</dbReference>
<dbReference type="GO" id="GO:0044877">
    <property type="term" value="F:protein-containing complex binding"/>
    <property type="evidence" value="ECO:0007669"/>
    <property type="project" value="TreeGrafter"/>
</dbReference>
<reference evidence="10 11" key="1">
    <citation type="submission" date="2020-04" db="EMBL/GenBank/DDBJ databases">
        <title>Draft genome of Pyxidicoccus fallax type strain.</title>
        <authorList>
            <person name="Whitworth D.E."/>
        </authorList>
    </citation>
    <scope>NUCLEOTIDE SEQUENCE [LARGE SCALE GENOMIC DNA]</scope>
    <source>
        <strain evidence="10 11">DSM 14698</strain>
    </source>
</reference>
<dbReference type="PROSITE" id="PS50042">
    <property type="entry name" value="CNMP_BINDING_3"/>
    <property type="match status" value="1"/>
</dbReference>
<keyword evidence="2" id="KW-0813">Transport</keyword>
<evidence type="ECO:0000256" key="4">
    <source>
        <dbReference type="ARBA" id="ARBA00022989"/>
    </source>
</evidence>
<evidence type="ECO:0000256" key="3">
    <source>
        <dbReference type="ARBA" id="ARBA00022692"/>
    </source>
</evidence>
<dbReference type="InterPro" id="IPR018488">
    <property type="entry name" value="cNMP-bd_CS"/>
</dbReference>
<dbReference type="PANTHER" id="PTHR45638">
    <property type="entry name" value="CYCLIC NUCLEOTIDE-GATED CATION CHANNEL SUBUNIT A"/>
    <property type="match status" value="1"/>
</dbReference>
<keyword evidence="5" id="KW-0406">Ion transport</keyword>
<evidence type="ECO:0000256" key="2">
    <source>
        <dbReference type="ARBA" id="ARBA00022448"/>
    </source>
</evidence>
<dbReference type="InterPro" id="IPR014710">
    <property type="entry name" value="RmlC-like_jellyroll"/>
</dbReference>
<feature type="domain" description="Cyclic nucleotide-binding" evidence="9">
    <location>
        <begin position="279"/>
        <end position="399"/>
    </location>
</feature>
<accession>A0A848L907</accession>
<comment type="caution">
    <text evidence="10">The sequence shown here is derived from an EMBL/GenBank/DDBJ whole genome shotgun (WGS) entry which is preliminary data.</text>
</comment>
<protein>
    <submittedName>
        <fullName evidence="10">Cyclic nucleotide-binding domain-containing protein</fullName>
    </submittedName>
</protein>
<dbReference type="CDD" id="cd00038">
    <property type="entry name" value="CAP_ED"/>
    <property type="match status" value="1"/>
</dbReference>
<dbReference type="InterPro" id="IPR050866">
    <property type="entry name" value="CNG_cation_channel"/>
</dbReference>
<evidence type="ECO:0000259" key="9">
    <source>
        <dbReference type="PROSITE" id="PS50042"/>
    </source>
</evidence>
<dbReference type="EMBL" id="JABBJJ010000036">
    <property type="protein sequence ID" value="NMO15309.1"/>
    <property type="molecule type" value="Genomic_DNA"/>
</dbReference>
<dbReference type="SUPFAM" id="SSF51206">
    <property type="entry name" value="cAMP-binding domain-like"/>
    <property type="match status" value="1"/>
</dbReference>
<evidence type="ECO:0000256" key="1">
    <source>
        <dbReference type="ARBA" id="ARBA00004141"/>
    </source>
</evidence>
<keyword evidence="7" id="KW-1071">Ligand-gated ion channel</keyword>
<organism evidence="10 11">
    <name type="scientific">Pyxidicoccus fallax</name>
    <dbReference type="NCBI Taxonomy" id="394095"/>
    <lineage>
        <taxon>Bacteria</taxon>
        <taxon>Pseudomonadati</taxon>
        <taxon>Myxococcota</taxon>
        <taxon>Myxococcia</taxon>
        <taxon>Myxococcales</taxon>
        <taxon>Cystobacterineae</taxon>
        <taxon>Myxococcaceae</taxon>
        <taxon>Pyxidicoccus</taxon>
    </lineage>
</organism>
<comment type="subcellular location">
    <subcellularLocation>
        <location evidence="1">Membrane</location>
        <topology evidence="1">Multi-pass membrane protein</topology>
    </subcellularLocation>
</comment>
<dbReference type="InterPro" id="IPR018490">
    <property type="entry name" value="cNMP-bd_dom_sf"/>
</dbReference>
<proteinExistence type="predicted"/>
<keyword evidence="11" id="KW-1185">Reference proteome</keyword>
<dbReference type="SMART" id="SM00100">
    <property type="entry name" value="cNMP"/>
    <property type="match status" value="1"/>
</dbReference>
<evidence type="ECO:0000313" key="10">
    <source>
        <dbReference type="EMBL" id="NMO15309.1"/>
    </source>
</evidence>
<dbReference type="Proteomes" id="UP000518300">
    <property type="component" value="Unassembled WGS sequence"/>
</dbReference>
<evidence type="ECO:0000313" key="11">
    <source>
        <dbReference type="Proteomes" id="UP000518300"/>
    </source>
</evidence>
<dbReference type="RefSeq" id="WP_169344602.1">
    <property type="nucleotide sequence ID" value="NZ_JABBJJ010000036.1"/>
</dbReference>
<gene>
    <name evidence="10" type="ORF">HG543_10650</name>
</gene>
<dbReference type="PROSITE" id="PS00889">
    <property type="entry name" value="CNMP_BINDING_2"/>
    <property type="match status" value="1"/>
</dbReference>
<keyword evidence="3" id="KW-0812">Transmembrane</keyword>
<name>A0A848L907_9BACT</name>
<dbReference type="GO" id="GO:0005221">
    <property type="term" value="F:intracellularly cyclic nucleotide-activated monoatomic cation channel activity"/>
    <property type="evidence" value="ECO:0007669"/>
    <property type="project" value="InterPro"/>
</dbReference>
<dbReference type="Gene3D" id="2.60.120.10">
    <property type="entry name" value="Jelly Rolls"/>
    <property type="match status" value="1"/>
</dbReference>
<evidence type="ECO:0000256" key="8">
    <source>
        <dbReference type="ARBA" id="ARBA00023303"/>
    </source>
</evidence>
<evidence type="ECO:0000256" key="7">
    <source>
        <dbReference type="ARBA" id="ARBA00023286"/>
    </source>
</evidence>
<dbReference type="PANTHER" id="PTHR45638:SF11">
    <property type="entry name" value="CYCLIC NUCLEOTIDE-GATED CATION CHANNEL SUBUNIT A"/>
    <property type="match status" value="1"/>
</dbReference>
<keyword evidence="6" id="KW-0472">Membrane</keyword>
<keyword evidence="4" id="KW-1133">Transmembrane helix</keyword>
<dbReference type="Pfam" id="PF00027">
    <property type="entry name" value="cNMP_binding"/>
    <property type="match status" value="1"/>
</dbReference>
<keyword evidence="8" id="KW-0407">Ion channel</keyword>
<evidence type="ECO:0000256" key="6">
    <source>
        <dbReference type="ARBA" id="ARBA00023136"/>
    </source>
</evidence>
<dbReference type="AlphaFoldDB" id="A0A848L907"/>